<dbReference type="Gene3D" id="3.40.50.620">
    <property type="entry name" value="HUPs"/>
    <property type="match status" value="1"/>
</dbReference>
<dbReference type="PANTHER" id="PTHR43793:SF1">
    <property type="entry name" value="FAD SYNTHASE"/>
    <property type="match status" value="1"/>
</dbReference>
<dbReference type="Proteomes" id="UP001195903">
    <property type="component" value="Unassembled WGS sequence"/>
</dbReference>
<evidence type="ECO:0000256" key="2">
    <source>
        <dbReference type="ARBA" id="ARBA00022695"/>
    </source>
</evidence>
<proteinExistence type="predicted"/>
<dbReference type="PANTHER" id="PTHR43793">
    <property type="entry name" value="FAD SYNTHASE"/>
    <property type="match status" value="1"/>
</dbReference>
<sequence length="139" mass="15725">MTTILTYGTYDLFHYGHVRLFSRLAALGDRLIVGVSTDEFNALKGKAAFFSYQQRAEIVAACRFVSLVIPETHWEQKPRDIKGYGVDVFAMGDDWQGKFDHLGEFCKVLYLPRTEYISTTEIRTTLAEPAGLGLQPRQA</sequence>
<dbReference type="InterPro" id="IPR014729">
    <property type="entry name" value="Rossmann-like_a/b/a_fold"/>
</dbReference>
<dbReference type="InterPro" id="IPR050385">
    <property type="entry name" value="Archaeal_FAD_synthase"/>
</dbReference>
<dbReference type="RefSeq" id="WP_214505204.1">
    <property type="nucleotide sequence ID" value="NZ_JAHEPS010000001.1"/>
</dbReference>
<evidence type="ECO:0000313" key="5">
    <source>
        <dbReference type="Proteomes" id="UP001195903"/>
    </source>
</evidence>
<dbReference type="Pfam" id="PF01467">
    <property type="entry name" value="CTP_transf_like"/>
    <property type="match status" value="1"/>
</dbReference>
<name>A0ABS5UY65_9GAMM</name>
<dbReference type="EMBL" id="JAHEPS010000001">
    <property type="protein sequence ID" value="MBT1442990.1"/>
    <property type="molecule type" value="Genomic_DNA"/>
</dbReference>
<keyword evidence="5" id="KW-1185">Reference proteome</keyword>
<gene>
    <name evidence="4" type="ORF">KJI95_00410</name>
</gene>
<accession>A0ABS5UY65</accession>
<evidence type="ECO:0000313" key="4">
    <source>
        <dbReference type="EMBL" id="MBT1442990.1"/>
    </source>
</evidence>
<reference evidence="4 5" key="1">
    <citation type="submission" date="2021-05" db="EMBL/GenBank/DDBJ databases">
        <title>Shewanella sp. JM162201.</title>
        <authorList>
            <person name="Xu S."/>
            <person name="Li A."/>
        </authorList>
    </citation>
    <scope>NUCLEOTIDE SEQUENCE [LARGE SCALE GENOMIC DNA]</scope>
    <source>
        <strain evidence="4 5">JM162201</strain>
    </source>
</reference>
<protein>
    <submittedName>
        <fullName evidence="4">Adenylyltransferase/cytidyltransferase family protein</fullName>
    </submittedName>
</protein>
<dbReference type="SUPFAM" id="SSF52374">
    <property type="entry name" value="Nucleotidylyl transferase"/>
    <property type="match status" value="1"/>
</dbReference>
<keyword evidence="2 4" id="KW-0548">Nucleotidyltransferase</keyword>
<feature type="domain" description="Cytidyltransferase-like" evidence="3">
    <location>
        <begin position="5"/>
        <end position="124"/>
    </location>
</feature>
<dbReference type="InterPro" id="IPR004821">
    <property type="entry name" value="Cyt_trans-like"/>
</dbReference>
<keyword evidence="1" id="KW-0808">Transferase</keyword>
<organism evidence="4 5">
    <name type="scientific">Shewanella jiangmenensis</name>
    <dbReference type="NCBI Taxonomy" id="2837387"/>
    <lineage>
        <taxon>Bacteria</taxon>
        <taxon>Pseudomonadati</taxon>
        <taxon>Pseudomonadota</taxon>
        <taxon>Gammaproteobacteria</taxon>
        <taxon>Alteromonadales</taxon>
        <taxon>Shewanellaceae</taxon>
        <taxon>Shewanella</taxon>
    </lineage>
</organism>
<comment type="caution">
    <text evidence="4">The sequence shown here is derived from an EMBL/GenBank/DDBJ whole genome shotgun (WGS) entry which is preliminary data.</text>
</comment>
<dbReference type="GO" id="GO:0016779">
    <property type="term" value="F:nucleotidyltransferase activity"/>
    <property type="evidence" value="ECO:0007669"/>
    <property type="project" value="UniProtKB-KW"/>
</dbReference>
<evidence type="ECO:0000256" key="1">
    <source>
        <dbReference type="ARBA" id="ARBA00022679"/>
    </source>
</evidence>
<evidence type="ECO:0000259" key="3">
    <source>
        <dbReference type="Pfam" id="PF01467"/>
    </source>
</evidence>
<dbReference type="NCBIfam" id="TIGR00125">
    <property type="entry name" value="cyt_tran_rel"/>
    <property type="match status" value="1"/>
</dbReference>